<keyword evidence="4 7" id="KW-0812">Transmembrane</keyword>
<keyword evidence="7" id="KW-0653">Protein transport</keyword>
<keyword evidence="6" id="KW-0472">Membrane</keyword>
<evidence type="ECO:0000256" key="1">
    <source>
        <dbReference type="ARBA" id="ARBA00004162"/>
    </source>
</evidence>
<keyword evidence="3" id="KW-1003">Cell membrane</keyword>
<proteinExistence type="inferred from homology"/>
<evidence type="ECO:0000313" key="8">
    <source>
        <dbReference type="EMBL" id="TWU30561.1"/>
    </source>
</evidence>
<dbReference type="Proteomes" id="UP000319143">
    <property type="component" value="Unassembled WGS sequence"/>
</dbReference>
<dbReference type="Pfam" id="PF02472">
    <property type="entry name" value="ExbD"/>
    <property type="match status" value="1"/>
</dbReference>
<dbReference type="PANTHER" id="PTHR30558:SF3">
    <property type="entry name" value="BIOPOLYMER TRANSPORT PROTEIN EXBD-RELATED"/>
    <property type="match status" value="1"/>
</dbReference>
<evidence type="ECO:0000256" key="4">
    <source>
        <dbReference type="ARBA" id="ARBA00022692"/>
    </source>
</evidence>
<evidence type="ECO:0000256" key="6">
    <source>
        <dbReference type="ARBA" id="ARBA00023136"/>
    </source>
</evidence>
<keyword evidence="5" id="KW-1133">Transmembrane helix</keyword>
<evidence type="ECO:0000256" key="5">
    <source>
        <dbReference type="ARBA" id="ARBA00022989"/>
    </source>
</evidence>
<organism evidence="8 9">
    <name type="scientific">Novipirellula artificiosorum</name>
    <dbReference type="NCBI Taxonomy" id="2528016"/>
    <lineage>
        <taxon>Bacteria</taxon>
        <taxon>Pseudomonadati</taxon>
        <taxon>Planctomycetota</taxon>
        <taxon>Planctomycetia</taxon>
        <taxon>Pirellulales</taxon>
        <taxon>Pirellulaceae</taxon>
        <taxon>Novipirellula</taxon>
    </lineage>
</organism>
<protein>
    <submittedName>
        <fullName evidence="8">Biopolymer transport protein ExbD</fullName>
    </submittedName>
</protein>
<dbReference type="InterPro" id="IPR003400">
    <property type="entry name" value="ExbD"/>
</dbReference>
<comment type="caution">
    <text evidence="8">The sequence shown here is derived from an EMBL/GenBank/DDBJ whole genome shotgun (WGS) entry which is preliminary data.</text>
</comment>
<evidence type="ECO:0000256" key="2">
    <source>
        <dbReference type="ARBA" id="ARBA00005811"/>
    </source>
</evidence>
<dbReference type="GO" id="GO:0022857">
    <property type="term" value="F:transmembrane transporter activity"/>
    <property type="evidence" value="ECO:0007669"/>
    <property type="project" value="InterPro"/>
</dbReference>
<dbReference type="AlphaFoldDB" id="A0A5C6D448"/>
<evidence type="ECO:0000256" key="7">
    <source>
        <dbReference type="RuleBase" id="RU003879"/>
    </source>
</evidence>
<evidence type="ECO:0000313" key="9">
    <source>
        <dbReference type="Proteomes" id="UP000319143"/>
    </source>
</evidence>
<dbReference type="GO" id="GO:0005886">
    <property type="term" value="C:plasma membrane"/>
    <property type="evidence" value="ECO:0007669"/>
    <property type="project" value="UniProtKB-SubCell"/>
</dbReference>
<reference evidence="8 9" key="1">
    <citation type="submission" date="2019-02" db="EMBL/GenBank/DDBJ databases">
        <title>Deep-cultivation of Planctomycetes and their phenomic and genomic characterization uncovers novel biology.</title>
        <authorList>
            <person name="Wiegand S."/>
            <person name="Jogler M."/>
            <person name="Boedeker C."/>
            <person name="Pinto D."/>
            <person name="Vollmers J."/>
            <person name="Rivas-Marin E."/>
            <person name="Kohn T."/>
            <person name="Peeters S.H."/>
            <person name="Heuer A."/>
            <person name="Rast P."/>
            <person name="Oberbeckmann S."/>
            <person name="Bunk B."/>
            <person name="Jeske O."/>
            <person name="Meyerdierks A."/>
            <person name="Storesund J.E."/>
            <person name="Kallscheuer N."/>
            <person name="Luecker S."/>
            <person name="Lage O.M."/>
            <person name="Pohl T."/>
            <person name="Merkel B.J."/>
            <person name="Hornburger P."/>
            <person name="Mueller R.-W."/>
            <person name="Bruemmer F."/>
            <person name="Labrenz M."/>
            <person name="Spormann A.M."/>
            <person name="Op Den Camp H."/>
            <person name="Overmann J."/>
            <person name="Amann R."/>
            <person name="Jetten M.S.M."/>
            <person name="Mascher T."/>
            <person name="Medema M.H."/>
            <person name="Devos D.P."/>
            <person name="Kaster A.-K."/>
            <person name="Ovreas L."/>
            <person name="Rohde M."/>
            <person name="Galperin M.Y."/>
            <person name="Jogler C."/>
        </authorList>
    </citation>
    <scope>NUCLEOTIDE SEQUENCE [LARGE SCALE GENOMIC DNA]</scope>
    <source>
        <strain evidence="8 9">Poly41</strain>
    </source>
</reference>
<keyword evidence="7" id="KW-0813">Transport</keyword>
<dbReference type="EMBL" id="SJPV01000022">
    <property type="protein sequence ID" value="TWU30561.1"/>
    <property type="molecule type" value="Genomic_DNA"/>
</dbReference>
<accession>A0A5C6D448</accession>
<name>A0A5C6D448_9BACT</name>
<comment type="similarity">
    <text evidence="2 7">Belongs to the ExbD/TolR family.</text>
</comment>
<gene>
    <name evidence="8" type="primary">exbD_3</name>
    <name evidence="8" type="ORF">Poly41_66560</name>
</gene>
<evidence type="ECO:0000256" key="3">
    <source>
        <dbReference type="ARBA" id="ARBA00022475"/>
    </source>
</evidence>
<keyword evidence="9" id="KW-1185">Reference proteome</keyword>
<comment type="subcellular location">
    <subcellularLocation>
        <location evidence="1">Cell membrane</location>
        <topology evidence="1">Single-pass membrane protein</topology>
    </subcellularLocation>
    <subcellularLocation>
        <location evidence="7">Cell membrane</location>
        <topology evidence="7">Single-pass type II membrane protein</topology>
    </subcellularLocation>
</comment>
<dbReference type="GO" id="GO:0015031">
    <property type="term" value="P:protein transport"/>
    <property type="evidence" value="ECO:0007669"/>
    <property type="project" value="UniProtKB-KW"/>
</dbReference>
<dbReference type="Gene3D" id="3.30.420.270">
    <property type="match status" value="1"/>
</dbReference>
<dbReference type="PANTHER" id="PTHR30558">
    <property type="entry name" value="EXBD MEMBRANE COMPONENT OF PMF-DRIVEN MACROMOLECULE IMPORT SYSTEM"/>
    <property type="match status" value="1"/>
</dbReference>
<sequence length="125" mass="13880">MTPMIDVVFLLIIFFLVSSHLARQENRLPVDLPVASTFLPENPQRLALTVTVDAEANWRVGGEIVSEQQLRTILADHRTKNGPSASVRLRTDGSVRYERIEPILRATAVAGMSDLTISVREAVRS</sequence>